<evidence type="ECO:0000256" key="1">
    <source>
        <dbReference type="SAM" id="MobiDB-lite"/>
    </source>
</evidence>
<keyword evidence="3" id="KW-1185">Reference proteome</keyword>
<dbReference type="Proteomes" id="UP000214715">
    <property type="component" value="Genome"/>
</dbReference>
<proteinExistence type="predicted"/>
<name>A0A024FS99_9CAUD</name>
<dbReference type="SUPFAM" id="SSF51283">
    <property type="entry name" value="dUTPase-like"/>
    <property type="match status" value="1"/>
</dbReference>
<evidence type="ECO:0000313" key="3">
    <source>
        <dbReference type="Proteomes" id="UP000214715"/>
    </source>
</evidence>
<protein>
    <submittedName>
        <fullName evidence="2">Uncharacterized protein</fullName>
    </submittedName>
</protein>
<reference evidence="2 3" key="1">
    <citation type="submission" date="2014-04" db="EMBL/GenBank/DDBJ databases">
        <title>Whole genome of SPG24 was analyzed in behalf of its correct identification and originality.</title>
        <authorList>
            <person name="Lee O.H."/>
        </authorList>
    </citation>
    <scope>NUCLEOTIDE SEQUENCE [LARGE SCALE GENOMIC DNA]</scope>
    <source>
        <strain evidence="2 3">SPG24</strain>
    </source>
</reference>
<evidence type="ECO:0000313" key="2">
    <source>
        <dbReference type="EMBL" id="BAO79545.1"/>
    </source>
</evidence>
<dbReference type="PANTHER" id="PTHR11241">
    <property type="entry name" value="DEOXYURIDINE 5'-TRIPHOSPHATE NUCLEOTIDOHYDROLASE"/>
    <property type="match status" value="1"/>
</dbReference>
<sequence>SHYKEENYLKEIDVLYQLGKGAVAPTQGYEDDFAYDMYAAEGRLVPPRNYFSVIVPTNLKTAFDPIAAGLKISLRSGVAVKTPLAISNSPGIVEGTYRDGIGILVRNTFIDDSLVDFVMTVEGKQLPVSKVPKKVLQEARRFYDKESEALGYAKPTTPEGMASDKVAYRTHVPRGTVYIAKHDRIAQMHFSEKIIANFKEHKGTLPASVRGENKFGSSGTSVNIPKQPKYLEPDPLDEAIEAQQKTLKQAIENAQKLEKKE</sequence>
<dbReference type="InterPro" id="IPR008181">
    <property type="entry name" value="dUTPase"/>
</dbReference>
<dbReference type="EMBL" id="AB930182">
    <property type="protein sequence ID" value="BAO79545.1"/>
    <property type="molecule type" value="Genomic_DNA"/>
</dbReference>
<feature type="non-terminal residue" evidence="2">
    <location>
        <position position="1"/>
    </location>
</feature>
<dbReference type="GO" id="GO:0006226">
    <property type="term" value="P:dUMP biosynthetic process"/>
    <property type="evidence" value="ECO:0007669"/>
    <property type="project" value="InterPro"/>
</dbReference>
<dbReference type="GO" id="GO:0004170">
    <property type="term" value="F:dUTP diphosphatase activity"/>
    <property type="evidence" value="ECO:0007669"/>
    <property type="project" value="InterPro"/>
</dbReference>
<dbReference type="InterPro" id="IPR036157">
    <property type="entry name" value="dUTPase-like_sf"/>
</dbReference>
<dbReference type="GO" id="GO:0000287">
    <property type="term" value="F:magnesium ion binding"/>
    <property type="evidence" value="ECO:0007669"/>
    <property type="project" value="InterPro"/>
</dbReference>
<feature type="region of interest" description="Disordered" evidence="1">
    <location>
        <begin position="207"/>
        <end position="235"/>
    </location>
</feature>
<organism evidence="2 3">
    <name type="scientific">Bacillus phage SPG24</name>
    <dbReference type="NCBI Taxonomy" id="1497851"/>
    <lineage>
        <taxon>Viruses</taxon>
        <taxon>Duplodnaviria</taxon>
        <taxon>Heunggongvirae</taxon>
        <taxon>Uroviricota</taxon>
        <taxon>Caudoviricetes</taxon>
        <taxon>Herelleviridae</taxon>
        <taxon>Bastillevirinae</taxon>
        <taxon>Nitunavirus</taxon>
        <taxon>Nitunavirus SPG24</taxon>
    </lineage>
</organism>
<accession>A0A024FS99</accession>
<dbReference type="OrthoDB" id="21416at10239"/>
<dbReference type="Gene3D" id="2.70.40.10">
    <property type="match status" value="1"/>
</dbReference>
<feature type="compositionally biased region" description="Polar residues" evidence="1">
    <location>
        <begin position="215"/>
        <end position="224"/>
    </location>
</feature>
<dbReference type="GO" id="GO:0046081">
    <property type="term" value="P:dUTP catabolic process"/>
    <property type="evidence" value="ECO:0007669"/>
    <property type="project" value="InterPro"/>
</dbReference>
<dbReference type="PANTHER" id="PTHR11241:SF0">
    <property type="entry name" value="DEOXYURIDINE 5'-TRIPHOSPHATE NUCLEOTIDOHYDROLASE"/>
    <property type="match status" value="1"/>
</dbReference>